<name>A0ABU6YQ53_9FABA</name>
<feature type="non-terminal residue" evidence="1">
    <location>
        <position position="108"/>
    </location>
</feature>
<gene>
    <name evidence="1" type="ORF">PIB30_084446</name>
</gene>
<comment type="caution">
    <text evidence="1">The sequence shown here is derived from an EMBL/GenBank/DDBJ whole genome shotgun (WGS) entry which is preliminary data.</text>
</comment>
<dbReference type="Proteomes" id="UP001341840">
    <property type="component" value="Unassembled WGS sequence"/>
</dbReference>
<proteinExistence type="predicted"/>
<sequence length="108" mass="11644">MVAGTLPRSPSPFIKLSPFSPHPRCGSLFSSLRGEYEYSWGGYLNPRVCPCSFVGSGPRPRGELAGLHQAHHRCKPGPDDPNLSPASVSYFYGVDLLASTLTQATLKP</sequence>
<accession>A0ABU6YQ53</accession>
<organism evidence="1 2">
    <name type="scientific">Stylosanthes scabra</name>
    <dbReference type="NCBI Taxonomy" id="79078"/>
    <lineage>
        <taxon>Eukaryota</taxon>
        <taxon>Viridiplantae</taxon>
        <taxon>Streptophyta</taxon>
        <taxon>Embryophyta</taxon>
        <taxon>Tracheophyta</taxon>
        <taxon>Spermatophyta</taxon>
        <taxon>Magnoliopsida</taxon>
        <taxon>eudicotyledons</taxon>
        <taxon>Gunneridae</taxon>
        <taxon>Pentapetalae</taxon>
        <taxon>rosids</taxon>
        <taxon>fabids</taxon>
        <taxon>Fabales</taxon>
        <taxon>Fabaceae</taxon>
        <taxon>Papilionoideae</taxon>
        <taxon>50 kb inversion clade</taxon>
        <taxon>dalbergioids sensu lato</taxon>
        <taxon>Dalbergieae</taxon>
        <taxon>Pterocarpus clade</taxon>
        <taxon>Stylosanthes</taxon>
    </lineage>
</organism>
<protein>
    <submittedName>
        <fullName evidence="1">Uncharacterized protein</fullName>
    </submittedName>
</protein>
<evidence type="ECO:0000313" key="1">
    <source>
        <dbReference type="EMBL" id="MED6212545.1"/>
    </source>
</evidence>
<keyword evidence="2" id="KW-1185">Reference proteome</keyword>
<dbReference type="EMBL" id="JASCZI010243026">
    <property type="protein sequence ID" value="MED6212545.1"/>
    <property type="molecule type" value="Genomic_DNA"/>
</dbReference>
<reference evidence="1 2" key="1">
    <citation type="journal article" date="2023" name="Plants (Basel)">
        <title>Bridging the Gap: Combining Genomics and Transcriptomics Approaches to Understand Stylosanthes scabra, an Orphan Legume from the Brazilian Caatinga.</title>
        <authorList>
            <person name="Ferreira-Neto J.R.C."/>
            <person name="da Silva M.D."/>
            <person name="Binneck E."/>
            <person name="de Melo N.F."/>
            <person name="da Silva R.H."/>
            <person name="de Melo A.L.T.M."/>
            <person name="Pandolfi V."/>
            <person name="Bustamante F.O."/>
            <person name="Brasileiro-Vidal A.C."/>
            <person name="Benko-Iseppon A.M."/>
        </authorList>
    </citation>
    <scope>NUCLEOTIDE SEQUENCE [LARGE SCALE GENOMIC DNA]</scope>
    <source>
        <tissue evidence="1">Leaves</tissue>
    </source>
</reference>
<evidence type="ECO:0000313" key="2">
    <source>
        <dbReference type="Proteomes" id="UP001341840"/>
    </source>
</evidence>